<dbReference type="HOGENOM" id="CLU_2324173_0_0_1"/>
<feature type="region of interest" description="Disordered" evidence="1">
    <location>
        <begin position="1"/>
        <end position="99"/>
    </location>
</feature>
<feature type="compositionally biased region" description="Pro residues" evidence="1">
    <location>
        <begin position="79"/>
        <end position="89"/>
    </location>
</feature>
<evidence type="ECO:0000313" key="3">
    <source>
        <dbReference type="Proteomes" id="UP000026961"/>
    </source>
</evidence>
<dbReference type="EnsemblPlants" id="OGLUM02G26460.1">
    <property type="protein sequence ID" value="OGLUM02G26460.1"/>
    <property type="gene ID" value="OGLUM02G26460"/>
</dbReference>
<sequence>MVEERKTAASAMRAGRGEAPATRGTMGRRGDARGARGLRRRRAQCEEEAPATRAGREGGDGDTRGVKEKRRRRSIWRRSPPPDLAPPRLDPALPLPDLS</sequence>
<dbReference type="AlphaFoldDB" id="A0A0D9YVP5"/>
<reference evidence="2" key="1">
    <citation type="submission" date="2015-04" db="UniProtKB">
        <authorList>
            <consortium name="EnsemblPlants"/>
        </authorList>
    </citation>
    <scope>IDENTIFICATION</scope>
</reference>
<proteinExistence type="predicted"/>
<evidence type="ECO:0000313" key="2">
    <source>
        <dbReference type="EnsemblPlants" id="OGLUM02G26460.1"/>
    </source>
</evidence>
<name>A0A0D9YVP5_9ORYZ</name>
<feature type="compositionally biased region" description="Basic and acidic residues" evidence="1">
    <location>
        <begin position="54"/>
        <end position="66"/>
    </location>
</feature>
<organism evidence="2">
    <name type="scientific">Oryza glumipatula</name>
    <dbReference type="NCBI Taxonomy" id="40148"/>
    <lineage>
        <taxon>Eukaryota</taxon>
        <taxon>Viridiplantae</taxon>
        <taxon>Streptophyta</taxon>
        <taxon>Embryophyta</taxon>
        <taxon>Tracheophyta</taxon>
        <taxon>Spermatophyta</taxon>
        <taxon>Magnoliopsida</taxon>
        <taxon>Liliopsida</taxon>
        <taxon>Poales</taxon>
        <taxon>Poaceae</taxon>
        <taxon>BOP clade</taxon>
        <taxon>Oryzoideae</taxon>
        <taxon>Oryzeae</taxon>
        <taxon>Oryzinae</taxon>
        <taxon>Oryza</taxon>
    </lineage>
</organism>
<protein>
    <submittedName>
        <fullName evidence="2">Uncharacterized protein</fullName>
    </submittedName>
</protein>
<keyword evidence="3" id="KW-1185">Reference proteome</keyword>
<accession>A0A0D9YVP5</accession>
<feature type="compositionally biased region" description="Basic residues" evidence="1">
    <location>
        <begin position="67"/>
        <end position="76"/>
    </location>
</feature>
<evidence type="ECO:0000256" key="1">
    <source>
        <dbReference type="SAM" id="MobiDB-lite"/>
    </source>
</evidence>
<dbReference type="Gramene" id="OGLUM02G26460.1">
    <property type="protein sequence ID" value="OGLUM02G26460.1"/>
    <property type="gene ID" value="OGLUM02G26460"/>
</dbReference>
<reference evidence="2" key="2">
    <citation type="submission" date="2018-05" db="EMBL/GenBank/DDBJ databases">
        <title>OgluRS3 (Oryza glumaepatula Reference Sequence Version 3).</title>
        <authorList>
            <person name="Zhang J."/>
            <person name="Kudrna D."/>
            <person name="Lee S."/>
            <person name="Talag J."/>
            <person name="Welchert J."/>
            <person name="Wing R.A."/>
        </authorList>
    </citation>
    <scope>NUCLEOTIDE SEQUENCE [LARGE SCALE GENOMIC DNA]</scope>
</reference>
<feature type="compositionally biased region" description="Low complexity" evidence="1">
    <location>
        <begin position="90"/>
        <end position="99"/>
    </location>
</feature>
<dbReference type="Proteomes" id="UP000026961">
    <property type="component" value="Chromosome 2"/>
</dbReference>